<accession>A0A918E6N3</accession>
<comment type="caution">
    <text evidence="2">The sequence shown here is derived from an EMBL/GenBank/DDBJ whole genome shotgun (WGS) entry which is preliminary data.</text>
</comment>
<name>A0A918E6N3_9ACTN</name>
<proteinExistence type="predicted"/>
<dbReference type="AlphaFoldDB" id="A0A918E6N3"/>
<gene>
    <name evidence="2" type="ORF">GCM10012278_51890</name>
</gene>
<evidence type="ECO:0000313" key="2">
    <source>
        <dbReference type="EMBL" id="GGP10799.1"/>
    </source>
</evidence>
<sequence length="61" mass="6744">MRFPVPSHMWAAERDRLVAEAFGSGLVTAGDPGGRPQLDEIESTAREDSRPRPDSHPVMQK</sequence>
<protein>
    <submittedName>
        <fullName evidence="2">Uncharacterized protein</fullName>
    </submittedName>
</protein>
<keyword evidence="3" id="KW-1185">Reference proteome</keyword>
<reference evidence="2" key="2">
    <citation type="submission" date="2020-09" db="EMBL/GenBank/DDBJ databases">
        <authorList>
            <person name="Sun Q."/>
            <person name="Zhou Y."/>
        </authorList>
    </citation>
    <scope>NUCLEOTIDE SEQUENCE</scope>
    <source>
        <strain evidence="2">CGMCC 4.7430</strain>
    </source>
</reference>
<feature type="compositionally biased region" description="Basic and acidic residues" evidence="1">
    <location>
        <begin position="43"/>
        <end position="55"/>
    </location>
</feature>
<feature type="region of interest" description="Disordered" evidence="1">
    <location>
        <begin position="27"/>
        <end position="61"/>
    </location>
</feature>
<dbReference type="Proteomes" id="UP000660745">
    <property type="component" value="Unassembled WGS sequence"/>
</dbReference>
<dbReference type="EMBL" id="BMNK01000009">
    <property type="protein sequence ID" value="GGP10799.1"/>
    <property type="molecule type" value="Genomic_DNA"/>
</dbReference>
<organism evidence="2 3">
    <name type="scientific">Nonomuraea glycinis</name>
    <dbReference type="NCBI Taxonomy" id="2047744"/>
    <lineage>
        <taxon>Bacteria</taxon>
        <taxon>Bacillati</taxon>
        <taxon>Actinomycetota</taxon>
        <taxon>Actinomycetes</taxon>
        <taxon>Streptosporangiales</taxon>
        <taxon>Streptosporangiaceae</taxon>
        <taxon>Nonomuraea</taxon>
    </lineage>
</organism>
<reference evidence="2" key="1">
    <citation type="journal article" date="2014" name="Int. J. Syst. Evol. Microbiol.">
        <title>Complete genome sequence of Corynebacterium casei LMG S-19264T (=DSM 44701T), isolated from a smear-ripened cheese.</title>
        <authorList>
            <consortium name="US DOE Joint Genome Institute (JGI-PGF)"/>
            <person name="Walter F."/>
            <person name="Albersmeier A."/>
            <person name="Kalinowski J."/>
            <person name="Ruckert C."/>
        </authorList>
    </citation>
    <scope>NUCLEOTIDE SEQUENCE</scope>
    <source>
        <strain evidence="2">CGMCC 4.7430</strain>
    </source>
</reference>
<evidence type="ECO:0000256" key="1">
    <source>
        <dbReference type="SAM" id="MobiDB-lite"/>
    </source>
</evidence>
<evidence type="ECO:0000313" key="3">
    <source>
        <dbReference type="Proteomes" id="UP000660745"/>
    </source>
</evidence>